<proteinExistence type="predicted"/>
<gene>
    <name evidence="2" type="ORF">EMQ_2765</name>
</gene>
<name>A0AB33IHY0_ACEAC</name>
<evidence type="ECO:0000256" key="1">
    <source>
        <dbReference type="SAM" id="MobiDB-lite"/>
    </source>
</evidence>
<feature type="compositionally biased region" description="Basic and acidic residues" evidence="1">
    <location>
        <begin position="1"/>
        <end position="15"/>
    </location>
</feature>
<evidence type="ECO:0000313" key="2">
    <source>
        <dbReference type="EMBL" id="BCK77159.1"/>
    </source>
</evidence>
<dbReference type="EMBL" id="AP023410">
    <property type="protein sequence ID" value="BCK77159.1"/>
    <property type="molecule type" value="Genomic_DNA"/>
</dbReference>
<keyword evidence="3" id="KW-1185">Reference proteome</keyword>
<dbReference type="Proteomes" id="UP000516424">
    <property type="component" value="Chromosome"/>
</dbReference>
<reference evidence="2 3" key="1">
    <citation type="journal article" date="2011" name="Microbiology">
        <title>Transcriptome response to different carbon sources in Acetobacter aceti.</title>
        <authorList>
            <person name="Sakurai K."/>
            <person name="Arai H."/>
            <person name="Ishii M."/>
            <person name="Igarashi Y."/>
        </authorList>
    </citation>
    <scope>NUCLEOTIDE SEQUENCE [LARGE SCALE GENOMIC DNA]</scope>
    <source>
        <strain evidence="2 3">NBRC 14818</strain>
    </source>
</reference>
<protein>
    <submittedName>
        <fullName evidence="2">Uncharacterized protein</fullName>
    </submittedName>
</protein>
<sequence>MKKGAERCHGKDHKESNRRRPLPTRMLSFTLRGTPPGAHRKHRRADQKSNFSPVSGLLKVIPHILAIPTIIPPLSSACPASARLLRNDKLPA</sequence>
<dbReference type="AlphaFoldDB" id="A0AB33IHY0"/>
<feature type="region of interest" description="Disordered" evidence="1">
    <location>
        <begin position="1"/>
        <end position="53"/>
    </location>
</feature>
<organism evidence="2 3">
    <name type="scientific">Acetobacter aceti NBRC 14818</name>
    <dbReference type="NCBI Taxonomy" id="887700"/>
    <lineage>
        <taxon>Bacteria</taxon>
        <taxon>Pseudomonadati</taxon>
        <taxon>Pseudomonadota</taxon>
        <taxon>Alphaproteobacteria</taxon>
        <taxon>Acetobacterales</taxon>
        <taxon>Acetobacteraceae</taxon>
        <taxon>Acetobacter</taxon>
        <taxon>Acetobacter subgen. Acetobacter</taxon>
    </lineage>
</organism>
<accession>A0AB33IHY0</accession>
<evidence type="ECO:0000313" key="3">
    <source>
        <dbReference type="Proteomes" id="UP000516424"/>
    </source>
</evidence>